<accession>A0ABY6GGC1</accession>
<dbReference type="Proteomes" id="UP001163831">
    <property type="component" value="Chromosome"/>
</dbReference>
<evidence type="ECO:0000313" key="1">
    <source>
        <dbReference type="EMBL" id="UYH50555.1"/>
    </source>
</evidence>
<dbReference type="RefSeq" id="WP_319806140.1">
    <property type="nucleotide sequence ID" value="NZ_CP107052.1"/>
</dbReference>
<proteinExistence type="predicted"/>
<reference evidence="1" key="1">
    <citation type="submission" date="2022-10" db="EMBL/GenBank/DDBJ databases">
        <title>Candidatus Kirkpatrella diaphorinas gen. nov., sp. nov., an uncultured endosymbiont identified in a population of Diaphorina citri from Hawaii.</title>
        <authorList>
            <person name="Henry E.M."/>
            <person name="Carlson C.R."/>
            <person name="Kuo Y.-W."/>
        </authorList>
    </citation>
    <scope>NUCLEOTIDE SEQUENCE</scope>
    <source>
        <strain evidence="1">CADCRV1</strain>
    </source>
</reference>
<organism evidence="1 2">
    <name type="scientific">Candidatus Kirkpatrickella diaphorinae</name>
    <dbReference type="NCBI Taxonomy" id="2984322"/>
    <lineage>
        <taxon>Bacteria</taxon>
        <taxon>Pseudomonadati</taxon>
        <taxon>Pseudomonadota</taxon>
        <taxon>Alphaproteobacteria</taxon>
        <taxon>Acetobacterales</taxon>
        <taxon>Acetobacteraceae</taxon>
        <taxon>Candidatus Kirkpatrickella</taxon>
    </lineage>
</organism>
<name>A0ABY6GGC1_9PROT</name>
<dbReference type="EMBL" id="CP107052">
    <property type="protein sequence ID" value="UYH50555.1"/>
    <property type="molecule type" value="Genomic_DNA"/>
</dbReference>
<protein>
    <submittedName>
        <fullName evidence="1">Uncharacterized protein</fullName>
    </submittedName>
</protein>
<gene>
    <name evidence="1" type="ORF">N5W20_05355</name>
</gene>
<evidence type="ECO:0000313" key="2">
    <source>
        <dbReference type="Proteomes" id="UP001163831"/>
    </source>
</evidence>
<sequence length="221" mass="24785">MSANFRDFEKSAWVGAIVHDGETTHVNSIGEVAQDALEAFLAAAPSRTYLAFTALQARLFYERGGWVWVDPTTMQPRWPERYYAEYRTTAPQPTPVIRWIDTWLEPNYRGIPSKEDLIPVTVDEWDDKDFHKLTGKGVQNGKIIDYTPTAVDPDLVAQAITALDKFRAELFRRIASYDFDIPPECVAYQKQLLDIISGVNAQAATLPVAPVLSSLTPPNPS</sequence>
<keyword evidence="2" id="KW-1185">Reference proteome</keyword>